<dbReference type="InterPro" id="IPR039682">
    <property type="entry name" value="Sec8/EXOC4"/>
</dbReference>
<evidence type="ECO:0000256" key="3">
    <source>
        <dbReference type="ARBA" id="ARBA00022927"/>
    </source>
</evidence>
<sequence>MAAPPPDERWKQPLPASSSSPARPARSRMRDPGYSEDTEPSQRRRAGASSEVQSFADPFAFDRTQRSQMRSQASVSDTVQKSTIAPSDKLRNAVGAFMTAARTAEPQRPTKNRARQAKREPWEFADEDSKYGEIDGVLRKIQQTWPFVLESDFSPSTLALSLLAETDGTARSPLRAFLKVHDELSMALQSAVQSHFQTFAASLPSHSAFLSTLIRAQEQAKNSKIALREAREGFAGRGKSELASIKSREKTVRDMLSLLDVVDALRLIPDQLESLVGEKRYLEAARLLMKNVKTSRRKDLLDIGALSDLRVYFASQETTLAEIAVEELQNHLYLKGFTSESRWHAYGDGLSVDGHNDRDFFAAYVRSIAMKTQMEVESHSLKSLAGDSAFEADLESFDAMGSLLETLSVLGKLESSIETIVQRAPGELHNLVDTTLEEVEERAQHRHEQSAVRSASHITSRPRNSDFRSSLDGLARQQDIVTLRDLFWTLYSKMNAVLEGYRVAYEVCRWIAARREVQSETRTSTSDVPVRDLWRPLHQEVQKLLESYLSDAVTGSDSTQPSTAVNDVLRVGLNRDRQKSLFKFTDTDSRMVSKDARVIDNNLQEALKSFAPGLINIQVSGDLNAELEDGFATRVTHRRLVPANPFNVSTLFQPTLSFIERACAAVPPEFDEEPRSIGGILEEFVIKVFLPRLDEQVSMAFQNAISGTDSLEVDDTSVERPPQRSSVRVLALIHNLCDLLDSTPFHRENYSRLIVGVIVQFYQECSTQFKDIVQLVGRGLEQMALPALWAQREEVTTCLTEIRAAKSFALEGPLQRELKIENELLGNDVITENRLIGSTRKFEDLCSLAQSLRWFMEALLDLQESTPRGSARLPLTQAMSQRFDAIILTYEQLTEMVMNACRIELRGRVRCNLGAFLRKGEFWLESEALEPDPDVTDLCKCLVRCVEITGKTLEPSDAEFAVRGLGQLANHLFIASAGSIGVVNPAGVSKIQRNIKALQQTLRSSVETGDACLLTRSWEYWTLYERGPKAMMNELRKSKPLYTFEDYKNMLELQCRTELEEAPSAALNSYLIDLHALSMEVHEW</sequence>
<feature type="region of interest" description="Disordered" evidence="5">
    <location>
        <begin position="441"/>
        <end position="469"/>
    </location>
</feature>
<feature type="compositionally biased region" description="Polar residues" evidence="5">
    <location>
        <begin position="66"/>
        <end position="84"/>
    </location>
</feature>
<evidence type="ECO:0000313" key="8">
    <source>
        <dbReference type="EMBL" id="ORX36436.1"/>
    </source>
</evidence>
<dbReference type="GO" id="GO:0006904">
    <property type="term" value="P:vesicle docking involved in exocytosis"/>
    <property type="evidence" value="ECO:0007669"/>
    <property type="project" value="InterPro"/>
</dbReference>
<reference evidence="8 9" key="1">
    <citation type="submission" date="2017-03" db="EMBL/GenBank/DDBJ databases">
        <title>Widespread Adenine N6-methylation of Active Genes in Fungi.</title>
        <authorList>
            <consortium name="DOE Joint Genome Institute"/>
            <person name="Mondo S.J."/>
            <person name="Dannebaum R.O."/>
            <person name="Kuo R.C."/>
            <person name="Louie K.B."/>
            <person name="Bewick A.J."/>
            <person name="Labutti K."/>
            <person name="Haridas S."/>
            <person name="Kuo A."/>
            <person name="Salamov A."/>
            <person name="Ahrendt S.R."/>
            <person name="Lau R."/>
            <person name="Bowen B.P."/>
            <person name="Lipzen A."/>
            <person name="Sullivan W."/>
            <person name="Andreopoulos W.B."/>
            <person name="Clum A."/>
            <person name="Lindquist E."/>
            <person name="Daum C."/>
            <person name="Northen T.R."/>
            <person name="Ramamoorthy G."/>
            <person name="Schmitz R.J."/>
            <person name="Gryganskyi A."/>
            <person name="Culley D."/>
            <person name="Magnuson J."/>
            <person name="James T.Y."/>
            <person name="O'Malley M.A."/>
            <person name="Stajich J.E."/>
            <person name="Spatafora J.W."/>
            <person name="Visel A."/>
            <person name="Grigoriev I.V."/>
        </authorList>
    </citation>
    <scope>NUCLEOTIDE SEQUENCE [LARGE SCALE GENOMIC DNA]</scope>
    <source>
        <strain evidence="8 9">NRRL Y-17943</strain>
    </source>
</reference>
<dbReference type="InParanoid" id="A0A1Y1UFZ8"/>
<feature type="compositionally biased region" description="Polar residues" evidence="5">
    <location>
        <begin position="451"/>
        <end position="462"/>
    </location>
</feature>
<dbReference type="Pfam" id="PF20652">
    <property type="entry name" value="Sec8_C"/>
    <property type="match status" value="1"/>
</dbReference>
<dbReference type="InterPro" id="IPR048630">
    <property type="entry name" value="Sec8_M"/>
</dbReference>
<keyword evidence="2 4" id="KW-0268">Exocytosis</keyword>
<dbReference type="GO" id="GO:0006612">
    <property type="term" value="P:protein targeting to membrane"/>
    <property type="evidence" value="ECO:0007669"/>
    <property type="project" value="UniProtKB-UniRule"/>
</dbReference>
<dbReference type="PANTHER" id="PTHR14146">
    <property type="entry name" value="EXOCYST COMPLEX COMPONENT 4"/>
    <property type="match status" value="1"/>
</dbReference>
<feature type="domain" description="Exocyst complex component Sec8 N-terminal" evidence="6">
    <location>
        <begin position="134"/>
        <end position="274"/>
    </location>
</feature>
<dbReference type="AlphaFoldDB" id="A0A1Y1UFZ8"/>
<dbReference type="GO" id="GO:0000145">
    <property type="term" value="C:exocyst"/>
    <property type="evidence" value="ECO:0007669"/>
    <property type="project" value="UniProtKB-UniRule"/>
</dbReference>
<dbReference type="OrthoDB" id="272977at2759"/>
<evidence type="ECO:0000313" key="9">
    <source>
        <dbReference type="Proteomes" id="UP000193218"/>
    </source>
</evidence>
<evidence type="ECO:0000256" key="2">
    <source>
        <dbReference type="ARBA" id="ARBA00022483"/>
    </source>
</evidence>
<dbReference type="EMBL" id="NBSH01000008">
    <property type="protein sequence ID" value="ORX36436.1"/>
    <property type="molecule type" value="Genomic_DNA"/>
</dbReference>
<evidence type="ECO:0000259" key="7">
    <source>
        <dbReference type="Pfam" id="PF20652"/>
    </source>
</evidence>
<protein>
    <recommendedName>
        <fullName evidence="4">Exocyst complex component Sec8</fullName>
    </recommendedName>
</protein>
<feature type="compositionally biased region" description="Low complexity" evidence="5">
    <location>
        <begin position="15"/>
        <end position="24"/>
    </location>
</feature>
<dbReference type="PANTHER" id="PTHR14146:SF0">
    <property type="entry name" value="EXOCYST COMPLEX COMPONENT 4"/>
    <property type="match status" value="1"/>
</dbReference>
<gene>
    <name evidence="8" type="ORF">BD324DRAFT_628821</name>
</gene>
<feature type="domain" description="Exocyst complex component Sec8 middle helical bundle" evidence="7">
    <location>
        <begin position="394"/>
        <end position="656"/>
    </location>
</feature>
<dbReference type="GO" id="GO:0090522">
    <property type="term" value="P:vesicle tethering involved in exocytosis"/>
    <property type="evidence" value="ECO:0007669"/>
    <property type="project" value="UniProtKB-UniRule"/>
</dbReference>
<dbReference type="STRING" id="4999.A0A1Y1UFZ8"/>
<comment type="function">
    <text evidence="4">Component of the exocyst complex involved in the docking of exocytic vesicles with fusion sites on the plasma membrane.</text>
</comment>
<evidence type="ECO:0000259" key="6">
    <source>
        <dbReference type="Pfam" id="PF04048"/>
    </source>
</evidence>
<dbReference type="GO" id="GO:0015031">
    <property type="term" value="P:protein transport"/>
    <property type="evidence" value="ECO:0007669"/>
    <property type="project" value="UniProtKB-KW"/>
</dbReference>
<evidence type="ECO:0000256" key="4">
    <source>
        <dbReference type="RuleBase" id="RU367079"/>
    </source>
</evidence>
<comment type="similarity">
    <text evidence="4">Belongs to the SEC8 family.</text>
</comment>
<evidence type="ECO:0000256" key="5">
    <source>
        <dbReference type="SAM" id="MobiDB-lite"/>
    </source>
</evidence>
<evidence type="ECO:0000256" key="1">
    <source>
        <dbReference type="ARBA" id="ARBA00022448"/>
    </source>
</evidence>
<dbReference type="RefSeq" id="XP_021870537.1">
    <property type="nucleotide sequence ID" value="XM_022016149.1"/>
</dbReference>
<feature type="region of interest" description="Disordered" evidence="5">
    <location>
        <begin position="1"/>
        <end position="84"/>
    </location>
</feature>
<comment type="caution">
    <text evidence="8">The sequence shown here is derived from an EMBL/GenBank/DDBJ whole genome shotgun (WGS) entry which is preliminary data.</text>
</comment>
<organism evidence="8 9">
    <name type="scientific">Kockovaella imperatae</name>
    <dbReference type="NCBI Taxonomy" id="4999"/>
    <lineage>
        <taxon>Eukaryota</taxon>
        <taxon>Fungi</taxon>
        <taxon>Dikarya</taxon>
        <taxon>Basidiomycota</taxon>
        <taxon>Agaricomycotina</taxon>
        <taxon>Tremellomycetes</taxon>
        <taxon>Tremellales</taxon>
        <taxon>Cuniculitremaceae</taxon>
        <taxon>Kockovaella</taxon>
    </lineage>
</organism>
<dbReference type="Pfam" id="PF04048">
    <property type="entry name" value="Sec8_N"/>
    <property type="match status" value="1"/>
</dbReference>
<dbReference type="FunCoup" id="A0A1Y1UFZ8">
    <property type="interactions" value="26"/>
</dbReference>
<dbReference type="GeneID" id="33557958"/>
<dbReference type="Proteomes" id="UP000193218">
    <property type="component" value="Unassembled WGS sequence"/>
</dbReference>
<proteinExistence type="inferred from homology"/>
<keyword evidence="1 4" id="KW-0813">Transport</keyword>
<dbReference type="InterPro" id="IPR007191">
    <property type="entry name" value="Sec8_exocyst_N"/>
</dbReference>
<feature type="compositionally biased region" description="Basic and acidic residues" evidence="5">
    <location>
        <begin position="441"/>
        <end position="450"/>
    </location>
</feature>
<feature type="compositionally biased region" description="Basic and acidic residues" evidence="5">
    <location>
        <begin position="1"/>
        <end position="11"/>
    </location>
</feature>
<accession>A0A1Y1UFZ8</accession>
<name>A0A1Y1UFZ8_9TREE</name>
<dbReference type="GO" id="GO:0006893">
    <property type="term" value="P:Golgi to plasma membrane transport"/>
    <property type="evidence" value="ECO:0007669"/>
    <property type="project" value="TreeGrafter"/>
</dbReference>
<keyword evidence="3 4" id="KW-0653">Protein transport</keyword>
<keyword evidence="9" id="KW-1185">Reference proteome</keyword>